<sequence>MPVTLEFVSALPDPAAFEALMQEYYTIMTSKLTDVGGPQLSAANLAQDTMCHMEDLLPPHGRTLLAHDETGRLIGSGVIRKVRPDAAELKRMFVHPEAQGLGLGRKLFEMRIDAAREMGCTTLYADTVKGIRAMLSMYERLWFDYIPRYPENGNPPELDPYLVYLERRLS</sequence>
<reference evidence="4 5" key="1">
    <citation type="submission" date="2017-05" db="EMBL/GenBank/DDBJ databases">
        <authorList>
            <person name="Varghese N."/>
            <person name="Submissions S."/>
        </authorList>
    </citation>
    <scope>NUCLEOTIDE SEQUENCE [LARGE SCALE GENOMIC DNA]</scope>
    <source>
        <strain evidence="4 5">DSM 29734</strain>
    </source>
</reference>
<organism evidence="4 5">
    <name type="scientific">Shimia sagamensis</name>
    <dbReference type="NCBI Taxonomy" id="1566352"/>
    <lineage>
        <taxon>Bacteria</taxon>
        <taxon>Pseudomonadati</taxon>
        <taxon>Pseudomonadota</taxon>
        <taxon>Alphaproteobacteria</taxon>
        <taxon>Rhodobacterales</taxon>
        <taxon>Roseobacteraceae</taxon>
    </lineage>
</organism>
<comment type="caution">
    <text evidence="4">The sequence shown here is derived from an EMBL/GenBank/DDBJ whole genome shotgun (WGS) entry which is preliminary data.</text>
</comment>
<dbReference type="Pfam" id="PF00583">
    <property type="entry name" value="Acetyltransf_1"/>
    <property type="match status" value="1"/>
</dbReference>
<name>A0ABY1PNF7_9RHOB</name>
<dbReference type="EMBL" id="FXTY01000013">
    <property type="protein sequence ID" value="SMP36055.1"/>
    <property type="molecule type" value="Genomic_DNA"/>
</dbReference>
<dbReference type="Proteomes" id="UP001157961">
    <property type="component" value="Unassembled WGS sequence"/>
</dbReference>
<keyword evidence="2" id="KW-0012">Acyltransferase</keyword>
<evidence type="ECO:0000256" key="1">
    <source>
        <dbReference type="ARBA" id="ARBA00022679"/>
    </source>
</evidence>
<evidence type="ECO:0000313" key="4">
    <source>
        <dbReference type="EMBL" id="SMP36055.1"/>
    </source>
</evidence>
<evidence type="ECO:0000313" key="5">
    <source>
        <dbReference type="Proteomes" id="UP001157961"/>
    </source>
</evidence>
<dbReference type="PANTHER" id="PTHR43877:SF2">
    <property type="entry name" value="AMINOALKYLPHOSPHONATE N-ACETYLTRANSFERASE-RELATED"/>
    <property type="match status" value="1"/>
</dbReference>
<proteinExistence type="predicted"/>
<dbReference type="CDD" id="cd04301">
    <property type="entry name" value="NAT_SF"/>
    <property type="match status" value="1"/>
</dbReference>
<dbReference type="Gene3D" id="3.40.630.30">
    <property type="match status" value="1"/>
</dbReference>
<evidence type="ECO:0000256" key="2">
    <source>
        <dbReference type="ARBA" id="ARBA00023315"/>
    </source>
</evidence>
<dbReference type="InterPro" id="IPR000182">
    <property type="entry name" value="GNAT_dom"/>
</dbReference>
<accession>A0ABY1PNF7</accession>
<dbReference type="PROSITE" id="PS51186">
    <property type="entry name" value="GNAT"/>
    <property type="match status" value="1"/>
</dbReference>
<dbReference type="PANTHER" id="PTHR43877">
    <property type="entry name" value="AMINOALKYLPHOSPHONATE N-ACETYLTRANSFERASE-RELATED-RELATED"/>
    <property type="match status" value="1"/>
</dbReference>
<dbReference type="InterPro" id="IPR016181">
    <property type="entry name" value="Acyl_CoA_acyltransferase"/>
</dbReference>
<dbReference type="RefSeq" id="WP_283427984.1">
    <property type="nucleotide sequence ID" value="NZ_FXTY01000013.1"/>
</dbReference>
<dbReference type="SUPFAM" id="SSF55729">
    <property type="entry name" value="Acyl-CoA N-acyltransferases (Nat)"/>
    <property type="match status" value="1"/>
</dbReference>
<protein>
    <submittedName>
        <fullName evidence="4">Acetyltransferase (GNAT) family protein</fullName>
    </submittedName>
</protein>
<evidence type="ECO:0000259" key="3">
    <source>
        <dbReference type="PROSITE" id="PS51186"/>
    </source>
</evidence>
<keyword evidence="1" id="KW-0808">Transferase</keyword>
<gene>
    <name evidence="4" type="ORF">SAMN06265373_11344</name>
</gene>
<feature type="domain" description="N-acetyltransferase" evidence="3">
    <location>
        <begin position="5"/>
        <end position="170"/>
    </location>
</feature>
<keyword evidence="5" id="KW-1185">Reference proteome</keyword>
<dbReference type="InterPro" id="IPR050832">
    <property type="entry name" value="Bact_Acetyltransf"/>
</dbReference>